<accession>A0A2G6ECW9</accession>
<keyword evidence="1" id="KW-0560">Oxidoreductase</keyword>
<dbReference type="GO" id="GO:0035999">
    <property type="term" value="P:tetrahydrofolate interconversion"/>
    <property type="evidence" value="ECO:0007669"/>
    <property type="project" value="UniProtKB-UniPathway"/>
</dbReference>
<evidence type="ECO:0000256" key="1">
    <source>
        <dbReference type="ARBA" id="ARBA00023002"/>
    </source>
</evidence>
<proteinExistence type="predicted"/>
<dbReference type="InterPro" id="IPR029041">
    <property type="entry name" value="FAD-linked_oxidoreductase-like"/>
</dbReference>
<gene>
    <name evidence="2" type="ORF">CSB45_00880</name>
</gene>
<organism evidence="2 3">
    <name type="scientific">candidate division KSB3 bacterium</name>
    <dbReference type="NCBI Taxonomy" id="2044937"/>
    <lineage>
        <taxon>Bacteria</taxon>
        <taxon>candidate division KSB3</taxon>
    </lineage>
</organism>
<evidence type="ECO:0000313" key="2">
    <source>
        <dbReference type="EMBL" id="PID59588.1"/>
    </source>
</evidence>
<evidence type="ECO:0000313" key="3">
    <source>
        <dbReference type="Proteomes" id="UP000229740"/>
    </source>
</evidence>
<dbReference type="AlphaFoldDB" id="A0A2G6ECW9"/>
<comment type="caution">
    <text evidence="2">The sequence shown here is derived from an EMBL/GenBank/DDBJ whole genome shotgun (WGS) entry which is preliminary data.</text>
</comment>
<dbReference type="EMBL" id="PDPS01000015">
    <property type="protein sequence ID" value="PID59588.1"/>
    <property type="molecule type" value="Genomic_DNA"/>
</dbReference>
<reference evidence="2 3" key="1">
    <citation type="submission" date="2017-10" db="EMBL/GenBank/DDBJ databases">
        <title>Novel microbial diversity and functional potential in the marine mammal oral microbiome.</title>
        <authorList>
            <person name="Dudek N.K."/>
            <person name="Sun C.L."/>
            <person name="Burstein D."/>
            <person name="Kantor R.S."/>
            <person name="Aliaga Goltsman D.S."/>
            <person name="Bik E.M."/>
            <person name="Thomas B.C."/>
            <person name="Banfield J.F."/>
            <person name="Relman D.A."/>
        </authorList>
    </citation>
    <scope>NUCLEOTIDE SEQUENCE [LARGE SCALE GENOMIC DNA]</scope>
    <source>
        <strain evidence="2">DOLZORAL124_49_17</strain>
    </source>
</reference>
<name>A0A2G6ECW9_9BACT</name>
<dbReference type="GO" id="GO:0016491">
    <property type="term" value="F:oxidoreductase activity"/>
    <property type="evidence" value="ECO:0007669"/>
    <property type="project" value="UniProtKB-KW"/>
</dbReference>
<sequence length="201" mass="21877">GGVDQPLGEYDCSAQILETGLLDKYHVKSIGLAGHPEGNPDISDEGIKAALAFKNAFAERTDAKCYLVTQFCFESEPIIAWDKALQAEGNKLPIHIGIPGLASLKSLIAHSRACGVGASMRFLTRQAKSFSKLLRVNTPDKLCIDLATYKFTDANCGIMGMHMYPLGGLKKTAHWSYAVRDGNFTMSANNDSFKVHDYSKS</sequence>
<protein>
    <submittedName>
        <fullName evidence="2">MetFprotein</fullName>
    </submittedName>
</protein>
<dbReference type="UniPathway" id="UPA00193"/>
<dbReference type="SUPFAM" id="SSF51730">
    <property type="entry name" value="FAD-linked oxidoreductase"/>
    <property type="match status" value="1"/>
</dbReference>
<dbReference type="Proteomes" id="UP000229740">
    <property type="component" value="Unassembled WGS sequence"/>
</dbReference>
<feature type="non-terminal residue" evidence="2">
    <location>
        <position position="1"/>
    </location>
</feature>
<dbReference type="Gene3D" id="3.20.20.220">
    <property type="match status" value="1"/>
</dbReference>